<evidence type="ECO:0000256" key="1">
    <source>
        <dbReference type="SAM" id="MobiDB-lite"/>
    </source>
</evidence>
<sequence>MATEMAEVRDPPQDGASPPHACEPEKASSQETPAEVSPSKEKEEIEPVGKDSDLKLAVAEAEAQQEAAERQLALVPQQKASQRHGARNSLVPLYVEQRGHGKDGELLRDFILRRVHMKEDFRDVALKRWLIREDFFDEFFADYMKQYGVPGSASEAESERMEQLAGGLSAQTQPKYRIVHSTAKAEECKDILVPTKLPKKQAKHEQTLFMECVWIRARTGI</sequence>
<evidence type="ECO:0000313" key="2">
    <source>
        <dbReference type="EMBL" id="CAE6923764.1"/>
    </source>
</evidence>
<keyword evidence="3" id="KW-1185">Reference proteome</keyword>
<dbReference type="Proteomes" id="UP000604046">
    <property type="component" value="Unassembled WGS sequence"/>
</dbReference>
<accession>A0A812GQZ0</accession>
<dbReference type="OrthoDB" id="436801at2759"/>
<reference evidence="2" key="1">
    <citation type="submission" date="2021-02" db="EMBL/GenBank/DDBJ databases">
        <authorList>
            <person name="Dougan E. K."/>
            <person name="Rhodes N."/>
            <person name="Thang M."/>
            <person name="Chan C."/>
        </authorList>
    </citation>
    <scope>NUCLEOTIDE SEQUENCE</scope>
</reference>
<feature type="compositionally biased region" description="Basic and acidic residues" evidence="1">
    <location>
        <begin position="38"/>
        <end position="54"/>
    </location>
</feature>
<dbReference type="AlphaFoldDB" id="A0A812GQZ0"/>
<proteinExistence type="predicted"/>
<feature type="compositionally biased region" description="Basic and acidic residues" evidence="1">
    <location>
        <begin position="1"/>
        <end position="12"/>
    </location>
</feature>
<protein>
    <submittedName>
        <fullName evidence="2">Uncharacterized protein</fullName>
    </submittedName>
</protein>
<dbReference type="EMBL" id="CAJNDS010000027">
    <property type="protein sequence ID" value="CAE6923764.1"/>
    <property type="molecule type" value="Genomic_DNA"/>
</dbReference>
<name>A0A812GQZ0_9DINO</name>
<evidence type="ECO:0000313" key="3">
    <source>
        <dbReference type="Proteomes" id="UP000604046"/>
    </source>
</evidence>
<feature type="region of interest" description="Disordered" evidence="1">
    <location>
        <begin position="1"/>
        <end position="55"/>
    </location>
</feature>
<gene>
    <name evidence="2" type="ORF">SNAT2548_LOCUS559</name>
</gene>
<comment type="caution">
    <text evidence="2">The sequence shown here is derived from an EMBL/GenBank/DDBJ whole genome shotgun (WGS) entry which is preliminary data.</text>
</comment>
<organism evidence="2 3">
    <name type="scientific">Symbiodinium natans</name>
    <dbReference type="NCBI Taxonomy" id="878477"/>
    <lineage>
        <taxon>Eukaryota</taxon>
        <taxon>Sar</taxon>
        <taxon>Alveolata</taxon>
        <taxon>Dinophyceae</taxon>
        <taxon>Suessiales</taxon>
        <taxon>Symbiodiniaceae</taxon>
        <taxon>Symbiodinium</taxon>
    </lineage>
</organism>